<keyword evidence="2" id="KW-1185">Reference proteome</keyword>
<organism evidence="1 2">
    <name type="scientific">Pichia sorbitophila (strain ATCC MYA-4447 / BCRC 22081 / CBS 7064 / NBRC 10061 / NRRL Y-12695)</name>
    <name type="common">Hybrid yeast</name>
    <dbReference type="NCBI Taxonomy" id="559304"/>
    <lineage>
        <taxon>Eukaryota</taxon>
        <taxon>Fungi</taxon>
        <taxon>Dikarya</taxon>
        <taxon>Ascomycota</taxon>
        <taxon>Saccharomycotina</taxon>
        <taxon>Pichiomycetes</taxon>
        <taxon>Debaryomycetaceae</taxon>
        <taxon>Millerozyma</taxon>
    </lineage>
</organism>
<dbReference type="EMBL" id="FO082046">
    <property type="protein sequence ID" value="CCE86944.1"/>
    <property type="molecule type" value="Genomic_DNA"/>
</dbReference>
<dbReference type="Proteomes" id="UP000005222">
    <property type="component" value="Chromosome N"/>
</dbReference>
<reference evidence="1 2" key="1">
    <citation type="journal article" date="2012" name="G3 (Bethesda)">
        <title>Pichia sorbitophila, an interspecies yeast hybrid reveals early steps of genome resolution following polyploidization.</title>
        <authorList>
            <person name="Leh Louis V."/>
            <person name="Despons L."/>
            <person name="Friedrich A."/>
            <person name="Martin T."/>
            <person name="Durrens P."/>
            <person name="Casaregola S."/>
            <person name="Neuveglise C."/>
            <person name="Fairhead C."/>
            <person name="Marck C."/>
            <person name="Cruz J.A."/>
            <person name="Straub M.L."/>
            <person name="Kugler V."/>
            <person name="Sacerdot C."/>
            <person name="Uzunov Z."/>
            <person name="Thierry A."/>
            <person name="Weiss S."/>
            <person name="Bleykasten C."/>
            <person name="De Montigny J."/>
            <person name="Jacques N."/>
            <person name="Jung P."/>
            <person name="Lemaire M."/>
            <person name="Mallet S."/>
            <person name="Morel G."/>
            <person name="Richard G.F."/>
            <person name="Sarkar A."/>
            <person name="Savel G."/>
            <person name="Schacherer J."/>
            <person name="Seret M.L."/>
            <person name="Talla E."/>
            <person name="Samson G."/>
            <person name="Jubin C."/>
            <person name="Poulain J."/>
            <person name="Vacherie B."/>
            <person name="Barbe V."/>
            <person name="Pelletier E."/>
            <person name="Sherman D.J."/>
            <person name="Westhof E."/>
            <person name="Weissenbach J."/>
            <person name="Baret P.V."/>
            <person name="Wincker P."/>
            <person name="Gaillardin C."/>
            <person name="Dujon B."/>
            <person name="Souciet J.L."/>
        </authorList>
    </citation>
    <scope>NUCLEOTIDE SEQUENCE [LARGE SCALE GENOMIC DNA]</scope>
    <source>
        <strain evidence="2">ATCC MYA-4447 / BCRC 22081 / CBS 7064 / NBRC 10061 / NRRL Y-12695</strain>
    </source>
</reference>
<name>G8XZ35_PICSO</name>
<dbReference type="HOGENOM" id="CLU_2121952_0_0_1"/>
<sequence length="114" mass="13012">MCTGETKRWSSLVDYISVRFRAIFRRRQALNFKLPTNANGRVVVARPRGRKKAFFVTGNRTEALHLLCKRYSMSLSVLTTRCAPFVNSGSACVQKNRHYYVGQHHSDGKEEAGF</sequence>
<protein>
    <submittedName>
        <fullName evidence="1">Piso0_005468 protein</fullName>
    </submittedName>
</protein>
<proteinExistence type="predicted"/>
<evidence type="ECO:0000313" key="2">
    <source>
        <dbReference type="Proteomes" id="UP000005222"/>
    </source>
</evidence>
<evidence type="ECO:0000313" key="1">
    <source>
        <dbReference type="EMBL" id="CCE86944.1"/>
    </source>
</evidence>
<gene>
    <name evidence="1" type="primary">Piso0_005468</name>
    <name evidence="1" type="ORF">GNLVRS01_PISO0N15743g</name>
</gene>
<dbReference type="AlphaFoldDB" id="G8XZ35"/>
<accession>G8XZ35</accession>
<dbReference type="InParanoid" id="G8XZ35"/>